<sequence>MSVMAALALDPVRLFVVVVFLLMIVGVLVVLLLQHELTLKLREEGLLARGEVVEVTEEEWDSSTYFIVKYVLHLQDGSELRGSYTRNKAPPVVGEPVEALYLAHNPRRYQLVGTEVGLLGTLMGVMVITVVLVLLVILMLAPANQAPAPRKPTPSRLLRNLDEPSPPTRPPPPWEKRQLGEY</sequence>
<comment type="caution">
    <text evidence="3">The sequence shown here is derived from an EMBL/GenBank/DDBJ whole genome shotgun (WGS) entry which is preliminary data.</text>
</comment>
<keyword evidence="2" id="KW-1133">Transmembrane helix</keyword>
<organism evidence="3 4">
    <name type="scientific">Corallococcus macrosporus</name>
    <dbReference type="NCBI Taxonomy" id="35"/>
    <lineage>
        <taxon>Bacteria</taxon>
        <taxon>Pseudomonadati</taxon>
        <taxon>Myxococcota</taxon>
        <taxon>Myxococcia</taxon>
        <taxon>Myxococcales</taxon>
        <taxon>Cystobacterineae</taxon>
        <taxon>Myxococcaceae</taxon>
        <taxon>Corallococcus</taxon>
    </lineage>
</organism>
<name>A0ABS3DGN7_9BACT</name>
<accession>A0ABS3DGN7</accession>
<evidence type="ECO:0000313" key="4">
    <source>
        <dbReference type="Proteomes" id="UP000664052"/>
    </source>
</evidence>
<feature type="transmembrane region" description="Helical" evidence="2">
    <location>
        <begin position="116"/>
        <end position="141"/>
    </location>
</feature>
<dbReference type="EMBL" id="JAFIMU010000007">
    <property type="protein sequence ID" value="MBN8230494.1"/>
    <property type="molecule type" value="Genomic_DNA"/>
</dbReference>
<feature type="compositionally biased region" description="Pro residues" evidence="1">
    <location>
        <begin position="164"/>
        <end position="173"/>
    </location>
</feature>
<protein>
    <recommendedName>
        <fullName evidence="5">DUF3592 domain-containing protein</fullName>
    </recommendedName>
</protein>
<keyword evidence="4" id="KW-1185">Reference proteome</keyword>
<evidence type="ECO:0000256" key="2">
    <source>
        <dbReference type="SAM" id="Phobius"/>
    </source>
</evidence>
<evidence type="ECO:0008006" key="5">
    <source>
        <dbReference type="Google" id="ProtNLM"/>
    </source>
</evidence>
<keyword evidence="2" id="KW-0812">Transmembrane</keyword>
<gene>
    <name evidence="3" type="ORF">JYK02_23560</name>
</gene>
<reference evidence="3 4" key="1">
    <citation type="submission" date="2021-02" db="EMBL/GenBank/DDBJ databases">
        <title>De Novo genome assembly of isolated myxobacteria.</title>
        <authorList>
            <person name="Stevens D.C."/>
        </authorList>
    </citation>
    <scope>NUCLEOTIDE SEQUENCE [LARGE SCALE GENOMIC DNA]</scope>
    <source>
        <strain evidence="3 4">ATCC 29039</strain>
    </source>
</reference>
<dbReference type="Proteomes" id="UP000664052">
    <property type="component" value="Unassembled WGS sequence"/>
</dbReference>
<keyword evidence="2" id="KW-0472">Membrane</keyword>
<dbReference type="RefSeq" id="WP_207054192.1">
    <property type="nucleotide sequence ID" value="NZ_JAFIMU010000007.1"/>
</dbReference>
<feature type="region of interest" description="Disordered" evidence="1">
    <location>
        <begin position="145"/>
        <end position="182"/>
    </location>
</feature>
<proteinExistence type="predicted"/>
<feature type="transmembrane region" description="Helical" evidence="2">
    <location>
        <begin position="12"/>
        <end position="33"/>
    </location>
</feature>
<evidence type="ECO:0000313" key="3">
    <source>
        <dbReference type="EMBL" id="MBN8230494.1"/>
    </source>
</evidence>
<evidence type="ECO:0000256" key="1">
    <source>
        <dbReference type="SAM" id="MobiDB-lite"/>
    </source>
</evidence>